<feature type="non-terminal residue" evidence="1">
    <location>
        <position position="122"/>
    </location>
</feature>
<sequence>MPPKNRESSPERKAPSPEHQGEIMKVEASTPEPKRVKRQIATGADSSKSRAQAGPSTATSGRTSTHTNCSRTGHSRAITERCGTTKEWADEHEREAKLVISEGCIRRDVDEVFDQLRPRNQA</sequence>
<comment type="caution">
    <text evidence="1">The sequence shown here is derived from an EMBL/GenBank/DDBJ whole genome shotgun (WGS) entry which is preliminary data.</text>
</comment>
<accession>A0ACC1HJ43</accession>
<organism evidence="1 2">
    <name type="scientific">Spiromyces aspiralis</name>
    <dbReference type="NCBI Taxonomy" id="68401"/>
    <lineage>
        <taxon>Eukaryota</taxon>
        <taxon>Fungi</taxon>
        <taxon>Fungi incertae sedis</taxon>
        <taxon>Zoopagomycota</taxon>
        <taxon>Kickxellomycotina</taxon>
        <taxon>Kickxellomycetes</taxon>
        <taxon>Kickxellales</taxon>
        <taxon>Kickxellaceae</taxon>
        <taxon>Spiromyces</taxon>
    </lineage>
</organism>
<gene>
    <name evidence="1" type="ORF">EV182_008928</name>
</gene>
<protein>
    <submittedName>
        <fullName evidence="1">Uncharacterized protein</fullName>
    </submittedName>
</protein>
<name>A0ACC1HJ43_9FUNG</name>
<reference evidence="1" key="1">
    <citation type="submission" date="2022-06" db="EMBL/GenBank/DDBJ databases">
        <title>Phylogenomic reconstructions and comparative analyses of Kickxellomycotina fungi.</title>
        <authorList>
            <person name="Reynolds N.K."/>
            <person name="Stajich J.E."/>
            <person name="Barry K."/>
            <person name="Grigoriev I.V."/>
            <person name="Crous P."/>
            <person name="Smith M.E."/>
        </authorList>
    </citation>
    <scope>NUCLEOTIDE SEQUENCE</scope>
    <source>
        <strain evidence="1">RSA 2271</strain>
    </source>
</reference>
<dbReference type="EMBL" id="JAMZIH010005064">
    <property type="protein sequence ID" value="KAJ1676080.1"/>
    <property type="molecule type" value="Genomic_DNA"/>
</dbReference>
<evidence type="ECO:0000313" key="1">
    <source>
        <dbReference type="EMBL" id="KAJ1676080.1"/>
    </source>
</evidence>
<evidence type="ECO:0000313" key="2">
    <source>
        <dbReference type="Proteomes" id="UP001145114"/>
    </source>
</evidence>
<keyword evidence="2" id="KW-1185">Reference proteome</keyword>
<dbReference type="Proteomes" id="UP001145114">
    <property type="component" value="Unassembled WGS sequence"/>
</dbReference>
<proteinExistence type="predicted"/>